<name>A0A511YFI5_9FLAO</name>
<dbReference type="Gene3D" id="3.20.20.30">
    <property type="entry name" value="Luciferase-like domain"/>
    <property type="match status" value="1"/>
</dbReference>
<dbReference type="PANTHER" id="PTHR30137">
    <property type="entry name" value="LUCIFERASE-LIKE MONOOXYGENASE"/>
    <property type="match status" value="1"/>
</dbReference>
<feature type="domain" description="Luciferase-like" evidence="3">
    <location>
        <begin position="35"/>
        <end position="319"/>
    </location>
</feature>
<dbReference type="Proteomes" id="UP000321150">
    <property type="component" value="Unassembled WGS sequence"/>
</dbReference>
<dbReference type="InterPro" id="IPR036661">
    <property type="entry name" value="Luciferase-like_sf"/>
</dbReference>
<proteinExistence type="predicted"/>
<dbReference type="InterPro" id="IPR050766">
    <property type="entry name" value="Bact_Lucif_Oxidored"/>
</dbReference>
<accession>A0A511YFI5</accession>
<evidence type="ECO:0000313" key="4">
    <source>
        <dbReference type="EMBL" id="GEN73964.1"/>
    </source>
</evidence>
<dbReference type="GO" id="GO:0016705">
    <property type="term" value="F:oxidoreductase activity, acting on paired donors, with incorporation or reduction of molecular oxygen"/>
    <property type="evidence" value="ECO:0007669"/>
    <property type="project" value="InterPro"/>
</dbReference>
<dbReference type="InterPro" id="IPR011251">
    <property type="entry name" value="Luciferase-like_dom"/>
</dbReference>
<dbReference type="SUPFAM" id="SSF51679">
    <property type="entry name" value="Bacterial luciferase-like"/>
    <property type="match status" value="1"/>
</dbReference>
<dbReference type="GO" id="GO:0005829">
    <property type="term" value="C:cytosol"/>
    <property type="evidence" value="ECO:0007669"/>
    <property type="project" value="TreeGrafter"/>
</dbReference>
<keyword evidence="2" id="KW-0503">Monooxygenase</keyword>
<keyword evidence="1" id="KW-0560">Oxidoreductase</keyword>
<comment type="caution">
    <text evidence="4">The sequence shown here is derived from an EMBL/GenBank/DDBJ whole genome shotgun (WGS) entry which is preliminary data.</text>
</comment>
<evidence type="ECO:0000256" key="2">
    <source>
        <dbReference type="ARBA" id="ARBA00023033"/>
    </source>
</evidence>
<evidence type="ECO:0000259" key="3">
    <source>
        <dbReference type="Pfam" id="PF00296"/>
    </source>
</evidence>
<gene>
    <name evidence="4" type="ORF">CLA01_40360</name>
</gene>
<sequence>MFLSFFIRNFVYLKSKNMELGIGMFGDLAFDQATGKYRDAGVKIREILDQVKLMDEVGIDVFAMGEHHRPDYAVSSPEMVLAAAASITKNIKLASGVTVLSSSEPVKVYEDFSTLDLISDGRAEIFVGRGSFIESFPLYGYSLNDYEELFDEKLELLLKINSEENVTWSGKLRAPMQNQTVYPRAKNDGKLSIWRAVGGTPQSVLSAAKLGMPLVVAIIGGMPVQFKNLVEFYKQEYQKAGHDVSKMQIAIHSHTFVSNDQAVVDGYFNNYKSQMDRIGATRGWAPYTKMQYDGGRAREGALFIGSPAEVADKITYMKEIFGITRFIGHMDIGDPAHDIMMKSIELFGDEVKPAIQDL</sequence>
<dbReference type="PANTHER" id="PTHR30137:SF8">
    <property type="entry name" value="BLR5498 PROTEIN"/>
    <property type="match status" value="1"/>
</dbReference>
<evidence type="ECO:0000256" key="1">
    <source>
        <dbReference type="ARBA" id="ARBA00023002"/>
    </source>
</evidence>
<dbReference type="AlphaFoldDB" id="A0A511YFI5"/>
<protein>
    <submittedName>
        <fullName evidence="4">Luciferase</fullName>
    </submittedName>
</protein>
<dbReference type="GO" id="GO:0004497">
    <property type="term" value="F:monooxygenase activity"/>
    <property type="evidence" value="ECO:0007669"/>
    <property type="project" value="UniProtKB-KW"/>
</dbReference>
<organism evidence="4 5">
    <name type="scientific">Chryseobacterium lathyri</name>
    <dbReference type="NCBI Taxonomy" id="395933"/>
    <lineage>
        <taxon>Bacteria</taxon>
        <taxon>Pseudomonadati</taxon>
        <taxon>Bacteroidota</taxon>
        <taxon>Flavobacteriia</taxon>
        <taxon>Flavobacteriales</taxon>
        <taxon>Weeksellaceae</taxon>
        <taxon>Chryseobacterium group</taxon>
        <taxon>Chryseobacterium</taxon>
    </lineage>
</organism>
<reference evidence="4 5" key="1">
    <citation type="submission" date="2019-07" db="EMBL/GenBank/DDBJ databases">
        <title>Whole genome shotgun sequence of Chryseobacterium lathyri NBRC 105250.</title>
        <authorList>
            <person name="Hosoyama A."/>
            <person name="Uohara A."/>
            <person name="Ohji S."/>
            <person name="Ichikawa N."/>
        </authorList>
    </citation>
    <scope>NUCLEOTIDE SEQUENCE [LARGE SCALE GENOMIC DNA]</scope>
    <source>
        <strain evidence="4 5">NBRC 105250</strain>
    </source>
</reference>
<evidence type="ECO:0000313" key="5">
    <source>
        <dbReference type="Proteomes" id="UP000321150"/>
    </source>
</evidence>
<dbReference type="EMBL" id="BJYI01000024">
    <property type="protein sequence ID" value="GEN73964.1"/>
    <property type="molecule type" value="Genomic_DNA"/>
</dbReference>
<dbReference type="Pfam" id="PF00296">
    <property type="entry name" value="Bac_luciferase"/>
    <property type="match status" value="1"/>
</dbReference>